<sequence length="118" mass="12705">MVSISSTLGGPLADYAHSRPPPDHLATTRLDFMHAVFSCVLSVEVAENIATLRPSSTCQYHERAPSVSEALVFEFLAFLGHDKNLSPATAANDIAVLATLRKALFLVALASGLRVWQL</sequence>
<organism evidence="1 2">
    <name type="scientific">Portunus trituberculatus</name>
    <name type="common">Swimming crab</name>
    <name type="synonym">Neptunus trituberculatus</name>
    <dbReference type="NCBI Taxonomy" id="210409"/>
    <lineage>
        <taxon>Eukaryota</taxon>
        <taxon>Metazoa</taxon>
        <taxon>Ecdysozoa</taxon>
        <taxon>Arthropoda</taxon>
        <taxon>Crustacea</taxon>
        <taxon>Multicrustacea</taxon>
        <taxon>Malacostraca</taxon>
        <taxon>Eumalacostraca</taxon>
        <taxon>Eucarida</taxon>
        <taxon>Decapoda</taxon>
        <taxon>Pleocyemata</taxon>
        <taxon>Brachyura</taxon>
        <taxon>Eubrachyura</taxon>
        <taxon>Portunoidea</taxon>
        <taxon>Portunidae</taxon>
        <taxon>Portuninae</taxon>
        <taxon>Portunus</taxon>
    </lineage>
</organism>
<name>A0A5B7FPT2_PORTR</name>
<keyword evidence="2" id="KW-1185">Reference proteome</keyword>
<dbReference type="AlphaFoldDB" id="A0A5B7FPT2"/>
<gene>
    <name evidence="1" type="ORF">E2C01_043562</name>
</gene>
<protein>
    <submittedName>
        <fullName evidence="1">Uncharacterized protein</fullName>
    </submittedName>
</protein>
<evidence type="ECO:0000313" key="2">
    <source>
        <dbReference type="Proteomes" id="UP000324222"/>
    </source>
</evidence>
<proteinExistence type="predicted"/>
<dbReference type="EMBL" id="VSRR010009073">
    <property type="protein sequence ID" value="MPC49750.1"/>
    <property type="molecule type" value="Genomic_DNA"/>
</dbReference>
<reference evidence="1 2" key="1">
    <citation type="submission" date="2019-05" db="EMBL/GenBank/DDBJ databases">
        <title>Another draft genome of Portunus trituberculatus and its Hox gene families provides insights of decapod evolution.</title>
        <authorList>
            <person name="Jeong J.-H."/>
            <person name="Song I."/>
            <person name="Kim S."/>
            <person name="Choi T."/>
            <person name="Kim D."/>
            <person name="Ryu S."/>
            <person name="Kim W."/>
        </authorList>
    </citation>
    <scope>NUCLEOTIDE SEQUENCE [LARGE SCALE GENOMIC DNA]</scope>
    <source>
        <tissue evidence="1">Muscle</tissue>
    </source>
</reference>
<dbReference type="Proteomes" id="UP000324222">
    <property type="component" value="Unassembled WGS sequence"/>
</dbReference>
<accession>A0A5B7FPT2</accession>
<evidence type="ECO:0000313" key="1">
    <source>
        <dbReference type="EMBL" id="MPC49750.1"/>
    </source>
</evidence>
<comment type="caution">
    <text evidence="1">The sequence shown here is derived from an EMBL/GenBank/DDBJ whole genome shotgun (WGS) entry which is preliminary data.</text>
</comment>